<dbReference type="Gene3D" id="3.60.21.10">
    <property type="match status" value="1"/>
</dbReference>
<keyword evidence="4" id="KW-1185">Reference proteome</keyword>
<dbReference type="Proteomes" id="UP000247978">
    <property type="component" value="Unassembled WGS sequence"/>
</dbReference>
<dbReference type="AlphaFoldDB" id="A0A2V3VWS6"/>
<reference evidence="3 4" key="1">
    <citation type="submission" date="2018-05" db="EMBL/GenBank/DDBJ databases">
        <title>Genomic Encyclopedia of Type Strains, Phase IV (KMG-IV): sequencing the most valuable type-strain genomes for metagenomic binning, comparative biology and taxonomic classification.</title>
        <authorList>
            <person name="Goeker M."/>
        </authorList>
    </citation>
    <scope>NUCLEOTIDE SEQUENCE [LARGE SCALE GENOMIC DNA]</scope>
    <source>
        <strain evidence="3 4">DSM 28556</strain>
    </source>
</reference>
<organism evidence="3 4">
    <name type="scientific">Pseudogracilibacillus auburnensis</name>
    <dbReference type="NCBI Taxonomy" id="1494959"/>
    <lineage>
        <taxon>Bacteria</taxon>
        <taxon>Bacillati</taxon>
        <taxon>Bacillota</taxon>
        <taxon>Bacilli</taxon>
        <taxon>Bacillales</taxon>
        <taxon>Bacillaceae</taxon>
        <taxon>Pseudogracilibacillus</taxon>
    </lineage>
</organism>
<dbReference type="PANTHER" id="PTHR33393:SF12">
    <property type="entry name" value="CAPSULE BIOSYNTHESIS PROTEIN CAPA"/>
    <property type="match status" value="1"/>
</dbReference>
<dbReference type="CDD" id="cd07381">
    <property type="entry name" value="MPP_CapA"/>
    <property type="match status" value="1"/>
</dbReference>
<evidence type="ECO:0000259" key="2">
    <source>
        <dbReference type="SMART" id="SM00854"/>
    </source>
</evidence>
<protein>
    <submittedName>
        <fullName evidence="3">Poly-gamma-glutamate synthesis protein (Capsule biosynthesis protein)</fullName>
    </submittedName>
</protein>
<proteinExistence type="inferred from homology"/>
<evidence type="ECO:0000313" key="4">
    <source>
        <dbReference type="Proteomes" id="UP000247978"/>
    </source>
</evidence>
<feature type="domain" description="Capsule synthesis protein CapA" evidence="2">
    <location>
        <begin position="1"/>
        <end position="219"/>
    </location>
</feature>
<evidence type="ECO:0000313" key="3">
    <source>
        <dbReference type="EMBL" id="PXW85128.1"/>
    </source>
</evidence>
<sequence>MLKQVKDFLSDATITFANQETMIGGTSLGLSGYPTFNSPHEIGDALKEVGVNVVSLSNNHTLDRGEKAVQSAIAYWEEIDMMYVGAYKDQLDRDDIRIIETNEDISVAFLAYSYGTNGIPVPDGKDYLVNLIDKDVMKKDIDEAKLKADVVILSLHFGNEYERMPSKEQKDLAQFAADQGVHAVIGHHPHVLQPIEWVKGEEGNETLVAYSLGNFLSGQYELYRRIGGVLTFSIHKTIEKGTERIEIQRSQFMATYVHDENETDYRVIPMSNVTDHTLENANEHFEEIKNHVSQWLPELEFIEE</sequence>
<accession>A0A2V3VWS6</accession>
<dbReference type="SMART" id="SM00854">
    <property type="entry name" value="PGA_cap"/>
    <property type="match status" value="1"/>
</dbReference>
<dbReference type="PANTHER" id="PTHR33393">
    <property type="entry name" value="POLYGLUTAMINE SYNTHESIS ACCESSORY PROTEIN RV0574C-RELATED"/>
    <property type="match status" value="1"/>
</dbReference>
<dbReference type="Pfam" id="PF09587">
    <property type="entry name" value="PGA_cap"/>
    <property type="match status" value="1"/>
</dbReference>
<dbReference type="InterPro" id="IPR019079">
    <property type="entry name" value="Capsule_synth_CapA"/>
</dbReference>
<gene>
    <name evidence="3" type="ORF">DFR56_112106</name>
</gene>
<dbReference type="EMBL" id="QJJQ01000012">
    <property type="protein sequence ID" value="PXW85128.1"/>
    <property type="molecule type" value="Genomic_DNA"/>
</dbReference>
<dbReference type="InterPro" id="IPR029052">
    <property type="entry name" value="Metallo-depent_PP-like"/>
</dbReference>
<comment type="similarity">
    <text evidence="1">Belongs to the CapA family.</text>
</comment>
<dbReference type="InterPro" id="IPR052169">
    <property type="entry name" value="CW_Biosynth-Accessory"/>
</dbReference>
<comment type="caution">
    <text evidence="3">The sequence shown here is derived from an EMBL/GenBank/DDBJ whole genome shotgun (WGS) entry which is preliminary data.</text>
</comment>
<name>A0A2V3VWS6_9BACI</name>
<dbReference type="RefSeq" id="WP_244916554.1">
    <property type="nucleotide sequence ID" value="NZ_JBHUHB010000001.1"/>
</dbReference>
<evidence type="ECO:0000256" key="1">
    <source>
        <dbReference type="ARBA" id="ARBA00005662"/>
    </source>
</evidence>
<dbReference type="SUPFAM" id="SSF56300">
    <property type="entry name" value="Metallo-dependent phosphatases"/>
    <property type="match status" value="1"/>
</dbReference>